<protein>
    <submittedName>
        <fullName evidence="1">Uncharacterized protein</fullName>
    </submittedName>
</protein>
<dbReference type="EMBL" id="KX965989">
    <property type="protein sequence ID" value="APC46475.1"/>
    <property type="molecule type" value="Genomic_DNA"/>
</dbReference>
<keyword evidence="2" id="KW-1185">Reference proteome</keyword>
<dbReference type="KEGG" id="vg:55601630"/>
<dbReference type="GeneID" id="55601630"/>
<evidence type="ECO:0000313" key="1">
    <source>
        <dbReference type="EMBL" id="APC46475.1"/>
    </source>
</evidence>
<reference evidence="2" key="1">
    <citation type="submission" date="2016-10" db="EMBL/GenBank/DDBJ databases">
        <authorList>
            <person name="de Groot N.N."/>
        </authorList>
    </citation>
    <scope>NUCLEOTIDE SEQUENCE [LARGE SCALE GENOMIC DNA]</scope>
</reference>
<evidence type="ECO:0000313" key="2">
    <source>
        <dbReference type="Proteomes" id="UP000224836"/>
    </source>
</evidence>
<proteinExistence type="predicted"/>
<sequence>MMGRQLVFQRKIDDRKRLEEYLKEARVLKYYLELLITSTKSFSLLVLENEDLDSSDPRFKNKIEENYGYAEMYYEDMEKYLNIINDIDHRYILEEMFQTYLEIKYICEQEVRYYSKRFVDRQTFGTGDLLNDAAEKLNQLKETLSKSIDSSEKRLSKLK</sequence>
<organism evidence="1 2">
    <name type="scientific">Aeribacillus phage AP45</name>
    <dbReference type="NCBI Taxonomy" id="1913112"/>
    <lineage>
        <taxon>Viruses</taxon>
        <taxon>Duplodnaviria</taxon>
        <taxon>Heunggongvirae</taxon>
        <taxon>Uroviricota</taxon>
        <taxon>Caudoviricetes</taxon>
        <taxon>Kamchatkavirus</taxon>
        <taxon>Kamchatkavirus AP45</taxon>
    </lineage>
</organism>
<name>A0A1L2JY35_9CAUD</name>
<accession>A0A1L2JY35</accession>
<dbReference type="RefSeq" id="YP_009831939.1">
    <property type="nucleotide sequence ID" value="NC_048651.1"/>
</dbReference>
<dbReference type="Proteomes" id="UP000224836">
    <property type="component" value="Segment"/>
</dbReference>